<dbReference type="AlphaFoldDB" id="A0A2K1G066"/>
<accession>A0A2K1G066</accession>
<organism evidence="2 3">
    <name type="scientific">Azospirillum argentinense</name>
    <dbReference type="NCBI Taxonomy" id="2970906"/>
    <lineage>
        <taxon>Bacteria</taxon>
        <taxon>Pseudomonadati</taxon>
        <taxon>Pseudomonadota</taxon>
        <taxon>Alphaproteobacteria</taxon>
        <taxon>Rhodospirillales</taxon>
        <taxon>Azospirillaceae</taxon>
        <taxon>Azospirillum</taxon>
    </lineage>
</organism>
<keyword evidence="2" id="KW-0614">Plasmid</keyword>
<sequence length="61" mass="6687">MLPPPRPSPAGRGREMGRPLFPPLRSGGGLGWGQAVPQVARGSTIMRPPISMCRAWQNHWQ</sequence>
<name>A0A2K1G066_9PROT</name>
<gene>
    <name evidence="2" type="ORF">C1S70_14970</name>
</gene>
<evidence type="ECO:0000313" key="2">
    <source>
        <dbReference type="EMBL" id="PNQ98167.1"/>
    </source>
</evidence>
<feature type="region of interest" description="Disordered" evidence="1">
    <location>
        <begin position="1"/>
        <end position="35"/>
    </location>
</feature>
<comment type="caution">
    <text evidence="2">The sequence shown here is derived from an EMBL/GenBank/DDBJ whole genome shotgun (WGS) entry which is preliminary data.</text>
</comment>
<reference evidence="2 3" key="1">
    <citation type="submission" date="2018-01" db="EMBL/GenBank/DDBJ databases">
        <title>Whole genome sequence of Azospirillum brasilense REC3 isolated from strawberry roots.</title>
        <authorList>
            <person name="Fontana C.A."/>
            <person name="Salazar S.M."/>
            <person name="Bassi D."/>
            <person name="Puglisi E."/>
            <person name="Lovaisa N.C."/>
            <person name="Toffoli L.M."/>
            <person name="Pedraza R."/>
            <person name="Cocconcelli P.S."/>
        </authorList>
    </citation>
    <scope>NUCLEOTIDE SEQUENCE [LARGE SCALE GENOMIC DNA]</scope>
    <source>
        <strain evidence="2 3">REC3</strain>
        <plasmid evidence="2">p8unnamed</plasmid>
    </source>
</reference>
<dbReference type="EMBL" id="POWG01000014">
    <property type="protein sequence ID" value="PNQ98167.1"/>
    <property type="molecule type" value="Genomic_DNA"/>
</dbReference>
<evidence type="ECO:0000256" key="1">
    <source>
        <dbReference type="SAM" id="MobiDB-lite"/>
    </source>
</evidence>
<proteinExistence type="predicted"/>
<evidence type="ECO:0000313" key="3">
    <source>
        <dbReference type="Proteomes" id="UP000236268"/>
    </source>
</evidence>
<dbReference type="Proteomes" id="UP000236268">
    <property type="component" value="Unassembled WGS sequence"/>
</dbReference>
<protein>
    <submittedName>
        <fullName evidence="2">Uncharacterized protein</fullName>
    </submittedName>
</protein>
<geneLocation type="plasmid" evidence="2">
    <name>p8unnamed</name>
</geneLocation>